<evidence type="ECO:0000313" key="10">
    <source>
        <dbReference type="Proteomes" id="UP001578633"/>
    </source>
</evidence>
<keyword evidence="1 7" id="KW-0853">WD repeat</keyword>
<feature type="repeat" description="WD" evidence="7">
    <location>
        <begin position="19"/>
        <end position="60"/>
    </location>
</feature>
<dbReference type="PANTHER" id="PTHR19854">
    <property type="entry name" value="TRANSDUCIN BETA-LIKE 3"/>
    <property type="match status" value="1"/>
</dbReference>
<proteinExistence type="inferred from homology"/>
<comment type="subunit">
    <text evidence="5">Component of the ASTRA chromatin remodeling machinery complex.</text>
</comment>
<comment type="function">
    <text evidence="3">Component of the ASTRA complex involved in chromatin remodeling.</text>
</comment>
<sequence>MAPERQIATLPPAQPTAILRGHAAHIHSILFVRQNSRLLTGDADGWVVCWNVQTKRPLAVWPAHDGPILGFAQWGETKVITHGRDNRIRIWRLEPDDEAGKLSLTLPEDGNREVTPKPWLLHSLPVNTLNFCSFSMCYQCSPTSVTEDDPIFVAVPSTDDKVIDVYSFPGELLKVRVPRIQIVETGMVMAVKLVRSQVTQRILLLAGYEGGVTAAFMLAEEHANTGIETAQLVYLSQPHSQPVLSLDASPDGDFYYTSSADAVIAKHRIPELPHKSGGVDNSPDTSSSNPPPSLFAKKNVNQDKPGTSAPSGLSSLLASSAPLPKFRPAPPVQPVVTLQSPYRTVDTKHAGQQSLRVRSDGRLFVTGGWDSRIRIYSTKTLKEVAVLKWHKEGVYSTAFGEILTPEEADHSGKIVNKRQMERDEQTRLKHWVAAGAKDGKVSLWEVF</sequence>
<dbReference type="InterPro" id="IPR001680">
    <property type="entry name" value="WD40_rpt"/>
</dbReference>
<dbReference type="Gene3D" id="2.130.10.10">
    <property type="entry name" value="YVTN repeat-like/Quinoprotein amine dehydrogenase"/>
    <property type="match status" value="2"/>
</dbReference>
<name>A0ABR3UQI6_9PLEO</name>
<dbReference type="Proteomes" id="UP001578633">
    <property type="component" value="Chromosome 2"/>
</dbReference>
<comment type="similarity">
    <text evidence="4">Belongs to the WD repeat ASA1 family.</text>
</comment>
<dbReference type="SUPFAM" id="SSF50978">
    <property type="entry name" value="WD40 repeat-like"/>
    <property type="match status" value="1"/>
</dbReference>
<evidence type="ECO:0000256" key="6">
    <source>
        <dbReference type="ARBA" id="ARBA00040563"/>
    </source>
</evidence>
<evidence type="ECO:0000256" key="3">
    <source>
        <dbReference type="ARBA" id="ARBA00037338"/>
    </source>
</evidence>
<evidence type="ECO:0000313" key="9">
    <source>
        <dbReference type="EMBL" id="KAL1798727.1"/>
    </source>
</evidence>
<dbReference type="InterPro" id="IPR019775">
    <property type="entry name" value="WD40_repeat_CS"/>
</dbReference>
<dbReference type="GeneID" id="96083086"/>
<dbReference type="PROSITE" id="PS00678">
    <property type="entry name" value="WD_REPEATS_1"/>
    <property type="match status" value="1"/>
</dbReference>
<evidence type="ECO:0000256" key="7">
    <source>
        <dbReference type="PROSITE-ProRule" id="PRU00221"/>
    </source>
</evidence>
<dbReference type="InterPro" id="IPR036322">
    <property type="entry name" value="WD40_repeat_dom_sf"/>
</dbReference>
<dbReference type="RefSeq" id="XP_069309311.1">
    <property type="nucleotide sequence ID" value="XM_069449543.1"/>
</dbReference>
<evidence type="ECO:0000256" key="8">
    <source>
        <dbReference type="SAM" id="MobiDB-lite"/>
    </source>
</evidence>
<accession>A0ABR3UQI6</accession>
<keyword evidence="2" id="KW-0677">Repeat</keyword>
<comment type="caution">
    <text evidence="9">The sequence shown here is derived from an EMBL/GenBank/DDBJ whole genome shotgun (WGS) entry which is preliminary data.</text>
</comment>
<evidence type="ECO:0000256" key="5">
    <source>
        <dbReference type="ARBA" id="ARBA00038749"/>
    </source>
</evidence>
<evidence type="ECO:0000256" key="1">
    <source>
        <dbReference type="ARBA" id="ARBA00022574"/>
    </source>
</evidence>
<dbReference type="PANTHER" id="PTHR19854:SF1">
    <property type="entry name" value="GUANINE NUCLEOTIDE-BINDING PROTEIN SUBUNIT BETA-LIKE PROTEIN 1"/>
    <property type="match status" value="1"/>
</dbReference>
<dbReference type="PROSITE" id="PS50082">
    <property type="entry name" value="WD_REPEATS_2"/>
    <property type="match status" value="1"/>
</dbReference>
<gene>
    <name evidence="9" type="ORF">ACET3X_002764</name>
</gene>
<reference evidence="9 10" key="1">
    <citation type="submission" date="2024-09" db="EMBL/GenBank/DDBJ databases">
        <title>T2T genomes of carrot and Alternaria dauci and their utility for understanding host-pathogen interaction during carrot leaf blight disease.</title>
        <authorList>
            <person name="Liu W."/>
            <person name="Xu S."/>
            <person name="Ou C."/>
            <person name="Liu X."/>
            <person name="Zhuang F."/>
            <person name="Deng X.W."/>
        </authorList>
    </citation>
    <scope>NUCLEOTIDE SEQUENCE [LARGE SCALE GENOMIC DNA]</scope>
    <source>
        <strain evidence="9 10">A2016</strain>
    </source>
</reference>
<evidence type="ECO:0000256" key="2">
    <source>
        <dbReference type="ARBA" id="ARBA00022737"/>
    </source>
</evidence>
<feature type="region of interest" description="Disordered" evidence="8">
    <location>
        <begin position="272"/>
        <end position="314"/>
    </location>
</feature>
<dbReference type="Pfam" id="PF00400">
    <property type="entry name" value="WD40"/>
    <property type="match status" value="3"/>
</dbReference>
<dbReference type="EMBL" id="JBHGVX010000002">
    <property type="protein sequence ID" value="KAL1798727.1"/>
    <property type="molecule type" value="Genomic_DNA"/>
</dbReference>
<dbReference type="SMART" id="SM00320">
    <property type="entry name" value="WD40"/>
    <property type="match status" value="5"/>
</dbReference>
<organism evidence="9 10">
    <name type="scientific">Alternaria dauci</name>
    <dbReference type="NCBI Taxonomy" id="48095"/>
    <lineage>
        <taxon>Eukaryota</taxon>
        <taxon>Fungi</taxon>
        <taxon>Dikarya</taxon>
        <taxon>Ascomycota</taxon>
        <taxon>Pezizomycotina</taxon>
        <taxon>Dothideomycetes</taxon>
        <taxon>Pleosporomycetidae</taxon>
        <taxon>Pleosporales</taxon>
        <taxon>Pleosporineae</taxon>
        <taxon>Pleosporaceae</taxon>
        <taxon>Alternaria</taxon>
        <taxon>Alternaria sect. Porri</taxon>
    </lineage>
</organism>
<dbReference type="InterPro" id="IPR015943">
    <property type="entry name" value="WD40/YVTN_repeat-like_dom_sf"/>
</dbReference>
<evidence type="ECO:0000256" key="4">
    <source>
        <dbReference type="ARBA" id="ARBA00037931"/>
    </source>
</evidence>
<protein>
    <recommendedName>
        <fullName evidence="6">ASTRA-associated protein 1</fullName>
    </recommendedName>
</protein>
<keyword evidence="10" id="KW-1185">Reference proteome</keyword>
<dbReference type="PROSITE" id="PS50294">
    <property type="entry name" value="WD_REPEATS_REGION"/>
    <property type="match status" value="1"/>
</dbReference>